<reference evidence="3 4" key="1">
    <citation type="submission" date="2018-06" db="EMBL/GenBank/DDBJ databases">
        <title>Genomic Encyclopedia of Archaeal and Bacterial Type Strains, Phase II (KMG-II): from individual species to whole genera.</title>
        <authorList>
            <person name="Goeker M."/>
        </authorList>
    </citation>
    <scope>NUCLEOTIDE SEQUENCE [LARGE SCALE GENOMIC DNA]</scope>
    <source>
        <strain evidence="3 4">DSM 23241</strain>
    </source>
</reference>
<dbReference type="InterPro" id="IPR032466">
    <property type="entry name" value="Metal_Hydrolase"/>
</dbReference>
<dbReference type="AlphaFoldDB" id="A0A2W7RZU6"/>
<dbReference type="Proteomes" id="UP000249720">
    <property type="component" value="Unassembled WGS sequence"/>
</dbReference>
<name>A0A2W7RZU6_9BACT</name>
<sequence>MFKKLTADYLFTGKELLSNGEVLLLNDGGLVEAVVSANEAGEGVEKIEGIICPGFINTHCHLELSHLKNTIPQYTGLVGFVQQVMAQRAADDAQIQQAIVLAEKEMLQEGIVAVGDICNTAHTIPQKQQKKLHYYNFIETTGWIPAMAEKRYEQAVHLLQSFALPKSIVPHAPYSVSEVLWEKIAPHFANAIVTMHNQETPDEDALFQKGEGLFLQFYQQLGIHNPDFVPSGKSSIQTVAHHLAGAATLIAVHNTYTHANDWEWLLHWAASNKVQLYAALCVNANRYIEQQVPSVSAMLQMGIPITIGTDSLASNTRLSILHELQTIQTFFPDIPIATLLQWATLNGAKALGMEAYLGSFEQGKQPGVLQLTGINIPKNQLHHAQVKRLL</sequence>
<dbReference type="PANTHER" id="PTHR43794:SF11">
    <property type="entry name" value="AMIDOHYDROLASE-RELATED DOMAIN-CONTAINING PROTEIN"/>
    <property type="match status" value="1"/>
</dbReference>
<gene>
    <name evidence="3" type="ORF">LX80_02434</name>
</gene>
<dbReference type="PANTHER" id="PTHR43794">
    <property type="entry name" value="AMINOHYDROLASE SSNA-RELATED"/>
    <property type="match status" value="1"/>
</dbReference>
<dbReference type="EMBL" id="QKZV01000009">
    <property type="protein sequence ID" value="PZX60657.1"/>
    <property type="molecule type" value="Genomic_DNA"/>
</dbReference>
<evidence type="ECO:0000313" key="3">
    <source>
        <dbReference type="EMBL" id="PZX60657.1"/>
    </source>
</evidence>
<dbReference type="GO" id="GO:0016787">
    <property type="term" value="F:hydrolase activity"/>
    <property type="evidence" value="ECO:0007669"/>
    <property type="project" value="UniProtKB-KW"/>
</dbReference>
<keyword evidence="1 3" id="KW-0378">Hydrolase</keyword>
<dbReference type="SUPFAM" id="SSF51556">
    <property type="entry name" value="Metallo-dependent hydrolases"/>
    <property type="match status" value="1"/>
</dbReference>
<dbReference type="RefSeq" id="WP_111296844.1">
    <property type="nucleotide sequence ID" value="NZ_QKZV01000009.1"/>
</dbReference>
<proteinExistence type="predicted"/>
<evidence type="ECO:0000259" key="2">
    <source>
        <dbReference type="Pfam" id="PF01979"/>
    </source>
</evidence>
<dbReference type="OrthoDB" id="9807210at2"/>
<evidence type="ECO:0000256" key="1">
    <source>
        <dbReference type="ARBA" id="ARBA00022801"/>
    </source>
</evidence>
<dbReference type="Gene3D" id="3.20.20.140">
    <property type="entry name" value="Metal-dependent hydrolases"/>
    <property type="match status" value="1"/>
</dbReference>
<accession>A0A2W7RZU6</accession>
<comment type="caution">
    <text evidence="3">The sequence shown here is derived from an EMBL/GenBank/DDBJ whole genome shotgun (WGS) entry which is preliminary data.</text>
</comment>
<evidence type="ECO:0000313" key="4">
    <source>
        <dbReference type="Proteomes" id="UP000249720"/>
    </source>
</evidence>
<keyword evidence="4" id="KW-1185">Reference proteome</keyword>
<organism evidence="3 4">
    <name type="scientific">Hydrotalea sandarakina</name>
    <dbReference type="NCBI Taxonomy" id="1004304"/>
    <lineage>
        <taxon>Bacteria</taxon>
        <taxon>Pseudomonadati</taxon>
        <taxon>Bacteroidota</taxon>
        <taxon>Chitinophagia</taxon>
        <taxon>Chitinophagales</taxon>
        <taxon>Chitinophagaceae</taxon>
        <taxon>Hydrotalea</taxon>
    </lineage>
</organism>
<dbReference type="InterPro" id="IPR050287">
    <property type="entry name" value="MTA/SAH_deaminase"/>
</dbReference>
<feature type="domain" description="Amidohydrolase-related" evidence="2">
    <location>
        <begin position="50"/>
        <end position="365"/>
    </location>
</feature>
<dbReference type="InterPro" id="IPR006680">
    <property type="entry name" value="Amidohydro-rel"/>
</dbReference>
<protein>
    <submittedName>
        <fullName evidence="3">Cytosine/adenosine deaminase-related metal-dependent hydrolase</fullName>
    </submittedName>
</protein>
<dbReference type="Pfam" id="PF01979">
    <property type="entry name" value="Amidohydro_1"/>
    <property type="match status" value="1"/>
</dbReference>